<name>A0A1V3NBJ4_9GAMM</name>
<gene>
    <name evidence="3" type="ORF">B1C78_15330</name>
</gene>
<dbReference type="RefSeq" id="WP_245795457.1">
    <property type="nucleotide sequence ID" value="NZ_MVBK01000105.1"/>
</dbReference>
<dbReference type="CDD" id="cd09159">
    <property type="entry name" value="PLDc_ybhO_like_2"/>
    <property type="match status" value="1"/>
</dbReference>
<evidence type="ECO:0000313" key="3">
    <source>
        <dbReference type="EMBL" id="OOG22313.1"/>
    </source>
</evidence>
<feature type="domain" description="PLD phosphodiesterase" evidence="2">
    <location>
        <begin position="292"/>
        <end position="318"/>
    </location>
</feature>
<feature type="region of interest" description="Disordered" evidence="1">
    <location>
        <begin position="183"/>
        <end position="207"/>
    </location>
</feature>
<dbReference type="Proteomes" id="UP000189462">
    <property type="component" value="Unassembled WGS sequence"/>
</dbReference>
<evidence type="ECO:0000256" key="1">
    <source>
        <dbReference type="SAM" id="MobiDB-lite"/>
    </source>
</evidence>
<dbReference type="PROSITE" id="PS50035">
    <property type="entry name" value="PLD"/>
    <property type="match status" value="2"/>
</dbReference>
<dbReference type="PANTHER" id="PTHR21248">
    <property type="entry name" value="CARDIOLIPIN SYNTHASE"/>
    <property type="match status" value="1"/>
</dbReference>
<comment type="caution">
    <text evidence="3">The sequence shown here is derived from an EMBL/GenBank/DDBJ whole genome shotgun (WGS) entry which is preliminary data.</text>
</comment>
<dbReference type="SMART" id="SM00155">
    <property type="entry name" value="PLDc"/>
    <property type="match status" value="2"/>
</dbReference>
<dbReference type="GO" id="GO:0016020">
    <property type="term" value="C:membrane"/>
    <property type="evidence" value="ECO:0007669"/>
    <property type="project" value="TreeGrafter"/>
</dbReference>
<dbReference type="SUPFAM" id="SSF56024">
    <property type="entry name" value="Phospholipase D/nuclease"/>
    <property type="match status" value="2"/>
</dbReference>
<dbReference type="EMBL" id="MVBK01000105">
    <property type="protein sequence ID" value="OOG22313.1"/>
    <property type="molecule type" value="Genomic_DNA"/>
</dbReference>
<dbReference type="GO" id="GO:0032049">
    <property type="term" value="P:cardiolipin biosynthetic process"/>
    <property type="evidence" value="ECO:0007669"/>
    <property type="project" value="UniProtKB-ARBA"/>
</dbReference>
<dbReference type="PANTHER" id="PTHR21248:SF23">
    <property type="entry name" value="CARDIOLIPIN SYNTHASE B"/>
    <property type="match status" value="1"/>
</dbReference>
<proteinExistence type="predicted"/>
<dbReference type="STRING" id="108003.B1C78_15330"/>
<organism evidence="3 4">
    <name type="scientific">Thioalkalivibrio denitrificans</name>
    <dbReference type="NCBI Taxonomy" id="108003"/>
    <lineage>
        <taxon>Bacteria</taxon>
        <taxon>Pseudomonadati</taxon>
        <taxon>Pseudomonadota</taxon>
        <taxon>Gammaproteobacteria</taxon>
        <taxon>Chromatiales</taxon>
        <taxon>Ectothiorhodospiraceae</taxon>
        <taxon>Thioalkalivibrio</taxon>
    </lineage>
</organism>
<dbReference type="InterPro" id="IPR001736">
    <property type="entry name" value="PLipase_D/transphosphatidylase"/>
</dbReference>
<dbReference type="Pfam" id="PF13091">
    <property type="entry name" value="PLDc_2"/>
    <property type="match status" value="2"/>
</dbReference>
<dbReference type="InterPro" id="IPR025202">
    <property type="entry name" value="PLD-like_dom"/>
</dbReference>
<keyword evidence="4" id="KW-1185">Reference proteome</keyword>
<protein>
    <submittedName>
        <fullName evidence="3">Cardiolipin synthase B</fullName>
    </submittedName>
</protein>
<feature type="domain" description="PLD phosphodiesterase" evidence="2">
    <location>
        <begin position="117"/>
        <end position="144"/>
    </location>
</feature>
<accession>A0A1V3NBJ4</accession>
<dbReference type="GO" id="GO:0008808">
    <property type="term" value="F:cardiolipin synthase activity"/>
    <property type="evidence" value="ECO:0007669"/>
    <property type="project" value="TreeGrafter"/>
</dbReference>
<evidence type="ECO:0000313" key="4">
    <source>
        <dbReference type="Proteomes" id="UP000189462"/>
    </source>
</evidence>
<dbReference type="Gene3D" id="3.30.870.10">
    <property type="entry name" value="Endonuclease Chain A"/>
    <property type="match status" value="2"/>
</dbReference>
<dbReference type="CDD" id="cd09110">
    <property type="entry name" value="PLDc_CLS_1"/>
    <property type="match status" value="1"/>
</dbReference>
<dbReference type="AlphaFoldDB" id="A0A1V3NBJ4"/>
<reference evidence="3 4" key="1">
    <citation type="submission" date="2017-02" db="EMBL/GenBank/DDBJ databases">
        <title>Genomic diversity within the haloalkaliphilic genus Thioalkalivibrio.</title>
        <authorList>
            <person name="Ahn A.-C."/>
            <person name="Meier-Kolthoff J."/>
            <person name="Overmars L."/>
            <person name="Richter M."/>
            <person name="Woyke T."/>
            <person name="Sorokin D.Y."/>
            <person name="Muyzer G."/>
        </authorList>
    </citation>
    <scope>NUCLEOTIDE SEQUENCE [LARGE SCALE GENOMIC DNA]</scope>
    <source>
        <strain evidence="3 4">ALJD</strain>
    </source>
</reference>
<sequence>MRRPKLVRKPATPFPERGPHRYRLLMGGASYIPAMLEAIAQARRYVLLELYLVEDGALAERFIAALCEAAGRGIRVCLLFDGYGARGLTSAHRDALLAAGVELAFHNPLGLRRWRLSLWRDHRKLLVVDGTLAFVGGMGITDDFDPEVRGEAAWYDGMLALEGPCVVDWQQLFAATWRRWAPEADPLPPPPEPTVGGTPDGQVAGSPRHRGRVVMRSVLAAIGRSRRRVWIATGYFVPTRRLRRALARAARRGVDVRLLLSGPLNDHPAVWHAGRRFYGRLLRAGVRIYEYAPSFMHAKLVLCDDWASVGSSNLDHWTLRWNLEANQNVMREDFARELADEFETRFAQSTLWTLSQWRERGRWQRFREWLYGTIDDWLVQLSYRYRLRMKDEG</sequence>
<evidence type="ECO:0000259" key="2">
    <source>
        <dbReference type="PROSITE" id="PS50035"/>
    </source>
</evidence>